<evidence type="ECO:0000256" key="5">
    <source>
        <dbReference type="ARBA" id="ARBA00022976"/>
    </source>
</evidence>
<evidence type="ECO:0000256" key="4">
    <source>
        <dbReference type="ARBA" id="ARBA00022692"/>
    </source>
</evidence>
<evidence type="ECO:0000256" key="6">
    <source>
        <dbReference type="ARBA" id="ARBA00022989"/>
    </source>
</evidence>
<evidence type="ECO:0000256" key="8">
    <source>
        <dbReference type="SAM" id="Phobius"/>
    </source>
</evidence>
<dbReference type="GO" id="GO:0007219">
    <property type="term" value="P:Notch signaling pathway"/>
    <property type="evidence" value="ECO:0007669"/>
    <property type="project" value="UniProtKB-KW"/>
</dbReference>
<feature type="transmembrane region" description="Helical" evidence="8">
    <location>
        <begin position="60"/>
        <end position="80"/>
    </location>
</feature>
<dbReference type="InterPro" id="IPR019379">
    <property type="entry name" value="Gamma_Secretase_Asp_P_PEN2"/>
</dbReference>
<dbReference type="EMBL" id="JBAMIC010000007">
    <property type="protein sequence ID" value="KAK7105343.1"/>
    <property type="molecule type" value="Genomic_DNA"/>
</dbReference>
<comment type="caution">
    <text evidence="9">The sequence shown here is derived from an EMBL/GenBank/DDBJ whole genome shotgun (WGS) entry which is preliminary data.</text>
</comment>
<comment type="subcellular location">
    <subcellularLocation>
        <location evidence="1">Membrane</location>
        <topology evidence="1">Multi-pass membrane protein</topology>
    </subcellularLocation>
</comment>
<dbReference type="PANTHER" id="PTHR16318:SF0">
    <property type="entry name" value="GAMMA-SECRETASE SUBUNIT PEN-2"/>
    <property type="match status" value="1"/>
</dbReference>
<reference evidence="9 10" key="1">
    <citation type="submission" date="2024-02" db="EMBL/GenBank/DDBJ databases">
        <title>Chromosome-scale genome assembly of the rough periwinkle Littorina saxatilis.</title>
        <authorList>
            <person name="De Jode A."/>
            <person name="Faria R."/>
            <person name="Formenti G."/>
            <person name="Sims Y."/>
            <person name="Smith T.P."/>
            <person name="Tracey A."/>
            <person name="Wood J.M.D."/>
            <person name="Zagrodzka Z.B."/>
            <person name="Johannesson K."/>
            <person name="Butlin R.K."/>
            <person name="Leder E.H."/>
        </authorList>
    </citation>
    <scope>NUCLEOTIDE SEQUENCE [LARGE SCALE GENOMIC DNA]</scope>
    <source>
        <strain evidence="9">Snail1</strain>
        <tissue evidence="9">Muscle</tissue>
    </source>
</reference>
<accession>A0AAN9BHM6</accession>
<dbReference type="PANTHER" id="PTHR16318">
    <property type="entry name" value="GAMMA-SECRETASE SUBUNIT PEN-2"/>
    <property type="match status" value="1"/>
</dbReference>
<evidence type="ECO:0000256" key="7">
    <source>
        <dbReference type="ARBA" id="ARBA00023136"/>
    </source>
</evidence>
<gene>
    <name evidence="9" type="ORF">V1264_016738</name>
</gene>
<comment type="similarity">
    <text evidence="2">Belongs to the PEN-2 family.</text>
</comment>
<keyword evidence="6 8" id="KW-1133">Transmembrane helix</keyword>
<keyword evidence="5" id="KW-0914">Notch signaling pathway</keyword>
<dbReference type="Proteomes" id="UP001374579">
    <property type="component" value="Unassembled WGS sequence"/>
</dbReference>
<sequence length="101" mass="11637">MDLAKVKDEDKLQLCRKYWIGGFVFLPFLWFVNACWFFNEAFRKPAYAEQKMIRSYVIRSMIGTVVWVGGVVAWVTIFQLKRASWGAAGDSISFVIPKGYA</sequence>
<evidence type="ECO:0000256" key="1">
    <source>
        <dbReference type="ARBA" id="ARBA00004141"/>
    </source>
</evidence>
<keyword evidence="7 8" id="KW-0472">Membrane</keyword>
<name>A0AAN9BHM6_9CAEN</name>
<evidence type="ECO:0000313" key="10">
    <source>
        <dbReference type="Proteomes" id="UP001374579"/>
    </source>
</evidence>
<dbReference type="AlphaFoldDB" id="A0AAN9BHM6"/>
<evidence type="ECO:0000256" key="3">
    <source>
        <dbReference type="ARBA" id="ARBA00018306"/>
    </source>
</evidence>
<keyword evidence="10" id="KW-1185">Reference proteome</keyword>
<keyword evidence="4 8" id="KW-0812">Transmembrane</keyword>
<evidence type="ECO:0000256" key="2">
    <source>
        <dbReference type="ARBA" id="ARBA00009607"/>
    </source>
</evidence>
<feature type="transmembrane region" description="Helical" evidence="8">
    <location>
        <begin position="18"/>
        <end position="39"/>
    </location>
</feature>
<organism evidence="9 10">
    <name type="scientific">Littorina saxatilis</name>
    <dbReference type="NCBI Taxonomy" id="31220"/>
    <lineage>
        <taxon>Eukaryota</taxon>
        <taxon>Metazoa</taxon>
        <taxon>Spiralia</taxon>
        <taxon>Lophotrochozoa</taxon>
        <taxon>Mollusca</taxon>
        <taxon>Gastropoda</taxon>
        <taxon>Caenogastropoda</taxon>
        <taxon>Littorinimorpha</taxon>
        <taxon>Littorinoidea</taxon>
        <taxon>Littorinidae</taxon>
        <taxon>Littorina</taxon>
    </lineage>
</organism>
<dbReference type="GO" id="GO:0007220">
    <property type="term" value="P:Notch receptor processing"/>
    <property type="evidence" value="ECO:0007669"/>
    <property type="project" value="TreeGrafter"/>
</dbReference>
<proteinExistence type="inferred from homology"/>
<dbReference type="Pfam" id="PF10251">
    <property type="entry name" value="PEN-2"/>
    <property type="match status" value="1"/>
</dbReference>
<dbReference type="GO" id="GO:0070765">
    <property type="term" value="C:gamma-secretase complex"/>
    <property type="evidence" value="ECO:0007669"/>
    <property type="project" value="TreeGrafter"/>
</dbReference>
<evidence type="ECO:0000313" key="9">
    <source>
        <dbReference type="EMBL" id="KAK7105343.1"/>
    </source>
</evidence>
<protein>
    <recommendedName>
        <fullName evidence="3">Gamma-secretase subunit PEN-2</fullName>
    </recommendedName>
</protein>